<reference evidence="1" key="1">
    <citation type="journal article" date="2019" name="Sci. Rep.">
        <title>Draft genome of Tanacetum cinerariifolium, the natural source of mosquito coil.</title>
        <authorList>
            <person name="Yamashiro T."/>
            <person name="Shiraishi A."/>
            <person name="Satake H."/>
            <person name="Nakayama K."/>
        </authorList>
    </citation>
    <scope>NUCLEOTIDE SEQUENCE</scope>
</reference>
<proteinExistence type="predicted"/>
<comment type="caution">
    <text evidence="1">The sequence shown here is derived from an EMBL/GenBank/DDBJ whole genome shotgun (WGS) entry which is preliminary data.</text>
</comment>
<dbReference type="AlphaFoldDB" id="A0A699LCC6"/>
<gene>
    <name evidence="1" type="ORF">Tci_705010</name>
</gene>
<feature type="non-terminal residue" evidence="1">
    <location>
        <position position="1"/>
    </location>
</feature>
<organism evidence="1">
    <name type="scientific">Tanacetum cinerariifolium</name>
    <name type="common">Dalmatian daisy</name>
    <name type="synonym">Chrysanthemum cinerariifolium</name>
    <dbReference type="NCBI Taxonomy" id="118510"/>
    <lineage>
        <taxon>Eukaryota</taxon>
        <taxon>Viridiplantae</taxon>
        <taxon>Streptophyta</taxon>
        <taxon>Embryophyta</taxon>
        <taxon>Tracheophyta</taxon>
        <taxon>Spermatophyta</taxon>
        <taxon>Magnoliopsida</taxon>
        <taxon>eudicotyledons</taxon>
        <taxon>Gunneridae</taxon>
        <taxon>Pentapetalae</taxon>
        <taxon>asterids</taxon>
        <taxon>campanulids</taxon>
        <taxon>Asterales</taxon>
        <taxon>Asteraceae</taxon>
        <taxon>Asteroideae</taxon>
        <taxon>Anthemideae</taxon>
        <taxon>Anthemidinae</taxon>
        <taxon>Tanacetum</taxon>
    </lineage>
</organism>
<name>A0A699LCC6_TANCI</name>
<dbReference type="EMBL" id="BKCJ010603580">
    <property type="protein sequence ID" value="GFB33039.1"/>
    <property type="molecule type" value="Genomic_DNA"/>
</dbReference>
<evidence type="ECO:0000313" key="1">
    <source>
        <dbReference type="EMBL" id="GFB33039.1"/>
    </source>
</evidence>
<accession>A0A699LCC6</accession>
<protein>
    <submittedName>
        <fullName evidence="1">Uncharacterized protein</fullName>
    </submittedName>
</protein>
<sequence>EKVLVITALKETISNLKGKKVVTEAVSLHPVDPKLLKIDVAPLASKLRKNRKARTDYIRHTQEEAATLREIVESEKLFNPLNTSLDYACKYTRRIQKLLIILQQTCPCLTDLGTKLVAVNPKNKTKQIRLTEQITKSGKTTITTPPSANVDSNTHVLSFTGVM</sequence>